<evidence type="ECO:0000256" key="1">
    <source>
        <dbReference type="SAM" id="MobiDB-lite"/>
    </source>
</evidence>
<gene>
    <name evidence="2" type="primary">Znf511_predicted</name>
    <name evidence="2" type="ORF">rCG_47801</name>
</gene>
<dbReference type="AlphaFoldDB" id="A6HXE6"/>
<feature type="region of interest" description="Disordered" evidence="1">
    <location>
        <begin position="12"/>
        <end position="34"/>
    </location>
</feature>
<protein>
    <submittedName>
        <fullName evidence="2">Zinc finger protein 511 (Predicted), isoform CRA_f</fullName>
    </submittedName>
</protein>
<evidence type="ECO:0000313" key="3">
    <source>
        <dbReference type="Proteomes" id="UP000234681"/>
    </source>
</evidence>
<accession>A6HXE6</accession>
<sequence>MLLPPALYSRLAGEPGAAEPLPVERNPAAGEAPFRYAPRPVRFPRDHEFFEDGDVQRHLYLQDMLTQVSETPEKSITSAWLKAAQRSSRPAKTGRITW</sequence>
<name>A6HXE6_RAT</name>
<dbReference type="Proteomes" id="UP000234681">
    <property type="component" value="Chromosome 1"/>
</dbReference>
<organism evidence="2 3">
    <name type="scientific">Rattus norvegicus</name>
    <name type="common">Rat</name>
    <dbReference type="NCBI Taxonomy" id="10116"/>
    <lineage>
        <taxon>Eukaryota</taxon>
        <taxon>Metazoa</taxon>
        <taxon>Chordata</taxon>
        <taxon>Craniata</taxon>
        <taxon>Vertebrata</taxon>
        <taxon>Euteleostomi</taxon>
        <taxon>Mammalia</taxon>
        <taxon>Eutheria</taxon>
        <taxon>Euarchontoglires</taxon>
        <taxon>Glires</taxon>
        <taxon>Rodentia</taxon>
        <taxon>Myomorpha</taxon>
        <taxon>Muroidea</taxon>
        <taxon>Muridae</taxon>
        <taxon>Murinae</taxon>
        <taxon>Rattus</taxon>
    </lineage>
</organism>
<evidence type="ECO:0000313" key="2">
    <source>
        <dbReference type="EMBL" id="EDM11878.1"/>
    </source>
</evidence>
<dbReference type="EMBL" id="CH473953">
    <property type="protein sequence ID" value="EDM11878.1"/>
    <property type="molecule type" value="Genomic_DNA"/>
</dbReference>
<proteinExistence type="predicted"/>
<reference evidence="3" key="1">
    <citation type="submission" date="2005-09" db="EMBL/GenBank/DDBJ databases">
        <authorList>
            <person name="Mural R.J."/>
            <person name="Li P.W."/>
            <person name="Adams M.D."/>
            <person name="Amanatides P.G."/>
            <person name="Baden-Tillson H."/>
            <person name="Barnstead M."/>
            <person name="Chin S.H."/>
            <person name="Dew I."/>
            <person name="Evans C.A."/>
            <person name="Ferriera S."/>
            <person name="Flanigan M."/>
            <person name="Fosler C."/>
            <person name="Glodek A."/>
            <person name="Gu Z."/>
            <person name="Holt R.A."/>
            <person name="Jennings D."/>
            <person name="Kraft C.L."/>
            <person name="Lu F."/>
            <person name="Nguyen T."/>
            <person name="Nusskern D.R."/>
            <person name="Pfannkoch C.M."/>
            <person name="Sitter C."/>
            <person name="Sutton G.G."/>
            <person name="Venter J.C."/>
            <person name="Wang Z."/>
            <person name="Woodage T."/>
            <person name="Zheng X.H."/>
            <person name="Zhong F."/>
        </authorList>
    </citation>
    <scope>NUCLEOTIDE SEQUENCE [LARGE SCALE GENOMIC DNA]</scope>
    <source>
        <strain>BN</strain>
        <strain evidence="3">Sprague-Dawley</strain>
    </source>
</reference>